<comment type="caution">
    <text evidence="2">The sequence shown here is derived from an EMBL/GenBank/DDBJ whole genome shotgun (WGS) entry which is preliminary data.</text>
</comment>
<keyword evidence="3" id="KW-1185">Reference proteome</keyword>
<dbReference type="EMBL" id="PVXQ01000009">
    <property type="protein sequence ID" value="PRR83129.1"/>
    <property type="molecule type" value="Genomic_DNA"/>
</dbReference>
<feature type="transmembrane region" description="Helical" evidence="1">
    <location>
        <begin position="79"/>
        <end position="112"/>
    </location>
</feature>
<evidence type="ECO:0000256" key="1">
    <source>
        <dbReference type="SAM" id="Phobius"/>
    </source>
</evidence>
<name>A0A2T0BGW7_9CLOT</name>
<protein>
    <submittedName>
        <fullName evidence="2">Uncharacterized protein</fullName>
    </submittedName>
</protein>
<feature type="transmembrane region" description="Helical" evidence="1">
    <location>
        <begin position="44"/>
        <end position="67"/>
    </location>
</feature>
<gene>
    <name evidence="2" type="ORF">CLVI_11650</name>
</gene>
<evidence type="ECO:0000313" key="2">
    <source>
        <dbReference type="EMBL" id="PRR83129.1"/>
    </source>
</evidence>
<organism evidence="2 3">
    <name type="scientific">Clostridium vincentii</name>
    <dbReference type="NCBI Taxonomy" id="52704"/>
    <lineage>
        <taxon>Bacteria</taxon>
        <taxon>Bacillati</taxon>
        <taxon>Bacillota</taxon>
        <taxon>Clostridia</taxon>
        <taxon>Eubacteriales</taxon>
        <taxon>Clostridiaceae</taxon>
        <taxon>Clostridium</taxon>
    </lineage>
</organism>
<proteinExistence type="predicted"/>
<feature type="transmembrane region" description="Helical" evidence="1">
    <location>
        <begin position="6"/>
        <end position="23"/>
    </location>
</feature>
<dbReference type="RefSeq" id="WP_106059170.1">
    <property type="nucleotide sequence ID" value="NZ_PVXQ01000009.1"/>
</dbReference>
<evidence type="ECO:0000313" key="3">
    <source>
        <dbReference type="Proteomes" id="UP000239471"/>
    </source>
</evidence>
<dbReference type="Proteomes" id="UP000239471">
    <property type="component" value="Unassembled WGS sequence"/>
</dbReference>
<feature type="transmembrane region" description="Helical" evidence="1">
    <location>
        <begin position="133"/>
        <end position="151"/>
    </location>
</feature>
<feature type="transmembrane region" description="Helical" evidence="1">
    <location>
        <begin position="157"/>
        <end position="178"/>
    </location>
</feature>
<accession>A0A2T0BGW7</accession>
<reference evidence="2 3" key="1">
    <citation type="submission" date="2018-03" db="EMBL/GenBank/DDBJ databases">
        <title>Genome sequence of Clostridium vincentii DSM 10228.</title>
        <authorList>
            <person name="Poehlein A."/>
            <person name="Daniel R."/>
        </authorList>
    </citation>
    <scope>NUCLEOTIDE SEQUENCE [LARGE SCALE GENOMIC DNA]</scope>
    <source>
        <strain evidence="2 3">DSM 10228</strain>
    </source>
</reference>
<keyword evidence="1" id="KW-0812">Transmembrane</keyword>
<dbReference type="AlphaFoldDB" id="A0A2T0BGW7"/>
<sequence>MDRYIIPVLLLIVISFSLFFIYNSFNLRSNDRLKRYVGRSFFDLIGIIPVMALFSGVMVLLLKGISILMNFTMDFQNYYIILITSIFIYIISRIIGNIVTYITSIVLANKYLNEGLDKEMMKKIIRRKKGKIKMTKVFIIFIVVLICYLFVRNTLELNYNIVILIICATINTLAYTIIFKLEN</sequence>
<keyword evidence="1" id="KW-1133">Transmembrane helix</keyword>
<keyword evidence="1" id="KW-0472">Membrane</keyword>